<organism evidence="2 3">
    <name type="scientific">Aspergillus oryzae</name>
    <name type="common">Yellow koji mold</name>
    <dbReference type="NCBI Taxonomy" id="5062"/>
    <lineage>
        <taxon>Eukaryota</taxon>
        <taxon>Fungi</taxon>
        <taxon>Dikarya</taxon>
        <taxon>Ascomycota</taxon>
        <taxon>Pezizomycotina</taxon>
        <taxon>Eurotiomycetes</taxon>
        <taxon>Eurotiomycetidae</taxon>
        <taxon>Eurotiales</taxon>
        <taxon>Aspergillaceae</taxon>
        <taxon>Aspergillus</taxon>
        <taxon>Aspergillus subgen. Circumdati</taxon>
    </lineage>
</organism>
<dbReference type="PANTHER" id="PTHR38116:SF5">
    <property type="entry name" value="BZIP DOMAIN-CONTAINING PROTEIN"/>
    <property type="match status" value="1"/>
</dbReference>
<dbReference type="VEuPathDB" id="FungiDB:AO090138000021"/>
<feature type="compositionally biased region" description="Basic residues" evidence="1">
    <location>
        <begin position="22"/>
        <end position="31"/>
    </location>
</feature>
<feature type="compositionally biased region" description="Basic and acidic residues" evidence="1">
    <location>
        <begin position="1"/>
        <end position="21"/>
    </location>
</feature>
<evidence type="ECO:0000313" key="2">
    <source>
        <dbReference type="EMBL" id="OOO05098.1"/>
    </source>
</evidence>
<sequence>MSDDAKYPYPWMRERRREQNARAKRRSRQRQKAQQAAALEVVKQNETQLRLLPSALPDPLGCVSNHPAISPCCVHDHRRVKPHLVYCELLRYFASVSDLENVAKILDAEQLGIAAILKYGIISMGGALDDRLLDIANQTCFCCWLEVVIPNIKMPFNIGLALYSGVRRLSQMKGPPRWSIEAVGIDTAGRLLQIEPECRYLRSIRLTCFSITSAFLENAKQLGLSLGDFIDDNSESPFCSRDVRRYQPISYQTLAADLQPTPEQLMIPHHPYLDIVPFPSFRAKALAAISSGTPEFSEDELCFDLAHDSMRCWGSTATSLHGRGNGAPWDARSWEVSPWFLRKWGFLVGNEDDTIYQNSLWWWSQR</sequence>
<dbReference type="OrthoDB" id="5973539at2759"/>
<dbReference type="Proteomes" id="UP000190312">
    <property type="component" value="Unassembled WGS sequence"/>
</dbReference>
<proteinExistence type="predicted"/>
<dbReference type="Pfam" id="PF11905">
    <property type="entry name" value="DUF3425"/>
    <property type="match status" value="1"/>
</dbReference>
<evidence type="ECO:0000313" key="3">
    <source>
        <dbReference type="Proteomes" id="UP000190312"/>
    </source>
</evidence>
<dbReference type="EMBL" id="MKZY01000010">
    <property type="protein sequence ID" value="OOO05098.1"/>
    <property type="molecule type" value="Genomic_DNA"/>
</dbReference>
<gene>
    <name evidence="2" type="ORF">OAory_01114350</name>
</gene>
<comment type="caution">
    <text evidence="2">The sequence shown here is derived from an EMBL/GenBank/DDBJ whole genome shotgun (WGS) entry which is preliminary data.</text>
</comment>
<feature type="region of interest" description="Disordered" evidence="1">
    <location>
        <begin position="1"/>
        <end position="33"/>
    </location>
</feature>
<dbReference type="eggNOG" id="ENOG502SP0F">
    <property type="taxonomic scope" value="Eukaryota"/>
</dbReference>
<evidence type="ECO:0008006" key="4">
    <source>
        <dbReference type="Google" id="ProtNLM"/>
    </source>
</evidence>
<dbReference type="PANTHER" id="PTHR38116">
    <property type="entry name" value="CHROMOSOME 7, WHOLE GENOME SHOTGUN SEQUENCE"/>
    <property type="match status" value="1"/>
</dbReference>
<evidence type="ECO:0000256" key="1">
    <source>
        <dbReference type="SAM" id="MobiDB-lite"/>
    </source>
</evidence>
<dbReference type="AlphaFoldDB" id="A0A1S9D7N4"/>
<accession>A0A1S9D7N4</accession>
<reference evidence="2 3" key="1">
    <citation type="submission" date="2016-10" db="EMBL/GenBank/DDBJ databases">
        <title>Genome sequencing of Aspergillus oryzae BCC7051.</title>
        <authorList>
            <person name="Thammarongtham C."/>
            <person name="Vorapreeda T."/>
            <person name="Nookaew I."/>
            <person name="Srisuk T."/>
            <person name="Land M."/>
            <person name="Jeennor S."/>
            <person name="Laoteng K."/>
        </authorList>
    </citation>
    <scope>NUCLEOTIDE SEQUENCE [LARGE SCALE GENOMIC DNA]</scope>
    <source>
        <strain evidence="2 3">BCC7051</strain>
    </source>
</reference>
<dbReference type="InterPro" id="IPR021833">
    <property type="entry name" value="DUF3425"/>
</dbReference>
<protein>
    <recommendedName>
        <fullName evidence="4">BZIP domain-containing protein</fullName>
    </recommendedName>
</protein>
<name>A0A1S9D7N4_ASPOZ</name>